<comment type="caution">
    <text evidence="8">The sequence shown here is derived from an EMBL/GenBank/DDBJ whole genome shotgun (WGS) entry which is preliminary data.</text>
</comment>
<evidence type="ECO:0000256" key="4">
    <source>
        <dbReference type="ARBA" id="ARBA00022989"/>
    </source>
</evidence>
<feature type="transmembrane region" description="Helical" evidence="7">
    <location>
        <begin position="297"/>
        <end position="321"/>
    </location>
</feature>
<feature type="compositionally biased region" description="Basic and acidic residues" evidence="6">
    <location>
        <begin position="562"/>
        <end position="598"/>
    </location>
</feature>
<evidence type="ECO:0000256" key="3">
    <source>
        <dbReference type="ARBA" id="ARBA00022692"/>
    </source>
</evidence>
<organism evidence="8 9">
    <name type="scientific">Strigomonas culicis</name>
    <dbReference type="NCBI Taxonomy" id="28005"/>
    <lineage>
        <taxon>Eukaryota</taxon>
        <taxon>Discoba</taxon>
        <taxon>Euglenozoa</taxon>
        <taxon>Kinetoplastea</taxon>
        <taxon>Metakinetoplastina</taxon>
        <taxon>Trypanosomatida</taxon>
        <taxon>Trypanosomatidae</taxon>
        <taxon>Strigomonadinae</taxon>
        <taxon>Strigomonas</taxon>
    </lineage>
</organism>
<dbReference type="InterPro" id="IPR008429">
    <property type="entry name" value="CLPTM1"/>
</dbReference>
<keyword evidence="4 7" id="KW-1133">Transmembrane helix</keyword>
<accession>S9VX33</accession>
<feature type="transmembrane region" description="Helical" evidence="7">
    <location>
        <begin position="429"/>
        <end position="447"/>
    </location>
</feature>
<protein>
    <submittedName>
        <fullName evidence="8">Cleft lip and palate transmembrane 1 family protein</fullName>
    </submittedName>
</protein>
<evidence type="ECO:0000256" key="7">
    <source>
        <dbReference type="SAM" id="Phobius"/>
    </source>
</evidence>
<dbReference type="GO" id="GO:0016020">
    <property type="term" value="C:membrane"/>
    <property type="evidence" value="ECO:0007669"/>
    <property type="project" value="UniProtKB-SubCell"/>
</dbReference>
<evidence type="ECO:0000256" key="5">
    <source>
        <dbReference type="ARBA" id="ARBA00023136"/>
    </source>
</evidence>
<dbReference type="Pfam" id="PF05602">
    <property type="entry name" value="CLPTM1"/>
    <property type="match status" value="1"/>
</dbReference>
<comment type="similarity">
    <text evidence="2">Belongs to the CLPTM1 family.</text>
</comment>
<dbReference type="OrthoDB" id="378564at2759"/>
<feature type="region of interest" description="Disordered" evidence="6">
    <location>
        <begin position="548"/>
        <end position="598"/>
    </location>
</feature>
<evidence type="ECO:0000256" key="1">
    <source>
        <dbReference type="ARBA" id="ARBA00004141"/>
    </source>
</evidence>
<proteinExistence type="inferred from homology"/>
<dbReference type="GO" id="GO:0012505">
    <property type="term" value="C:endomembrane system"/>
    <property type="evidence" value="ECO:0007669"/>
    <property type="project" value="TreeGrafter"/>
</dbReference>
<keyword evidence="9" id="KW-1185">Reference proteome</keyword>
<dbReference type="PANTHER" id="PTHR21347">
    <property type="entry name" value="CLEFT LIP AND PALATE ASSOCIATED TRANSMEMBRANE PROTEIN-RELATED"/>
    <property type="match status" value="1"/>
</dbReference>
<reference evidence="8 9" key="1">
    <citation type="journal article" date="2013" name="PLoS ONE">
        <title>Predicting the Proteins of Angomonas deanei, Strigomonas culicis and Their Respective Endosymbionts Reveals New Aspects of the Trypanosomatidae Family.</title>
        <authorList>
            <person name="Motta M.C."/>
            <person name="Martins A.C."/>
            <person name="de Souza S.S."/>
            <person name="Catta-Preta C.M."/>
            <person name="Silva R."/>
            <person name="Klein C.C."/>
            <person name="de Almeida L.G."/>
            <person name="de Lima Cunha O."/>
            <person name="Ciapina L.P."/>
            <person name="Brocchi M."/>
            <person name="Colabardini A.C."/>
            <person name="de Araujo Lima B."/>
            <person name="Machado C.R."/>
            <person name="de Almeida Soares C.M."/>
            <person name="Probst C.M."/>
            <person name="de Menezes C.B."/>
            <person name="Thompson C.E."/>
            <person name="Bartholomeu D.C."/>
            <person name="Gradia D.F."/>
            <person name="Pavoni D.P."/>
            <person name="Grisard E.C."/>
            <person name="Fantinatti-Garboggini F."/>
            <person name="Marchini F.K."/>
            <person name="Rodrigues-Luiz G.F."/>
            <person name="Wagner G."/>
            <person name="Goldman G.H."/>
            <person name="Fietto J.L."/>
            <person name="Elias M.C."/>
            <person name="Goldman M.H."/>
            <person name="Sagot M.F."/>
            <person name="Pereira M."/>
            <person name="Stoco P.H."/>
            <person name="de Mendonca-Neto R.P."/>
            <person name="Teixeira S.M."/>
            <person name="Maciel T.E."/>
            <person name="de Oliveira Mendes T.A."/>
            <person name="Urmenyi T.P."/>
            <person name="de Souza W."/>
            <person name="Schenkman S."/>
            <person name="de Vasconcelos A.T."/>
        </authorList>
    </citation>
    <scope>NUCLEOTIDE SEQUENCE [LARGE SCALE GENOMIC DNA]</scope>
</reference>
<gene>
    <name evidence="8" type="ORF">STCU_05296</name>
</gene>
<name>S9VX33_9TRYP</name>
<keyword evidence="3 7" id="KW-0812">Transmembrane</keyword>
<dbReference type="PANTHER" id="PTHR21347:SF0">
    <property type="entry name" value="LIPID SCRAMBLASE CLPTM1L"/>
    <property type="match status" value="1"/>
</dbReference>
<keyword evidence="5 7" id="KW-0472">Membrane</keyword>
<evidence type="ECO:0000313" key="8">
    <source>
        <dbReference type="EMBL" id="EPY28110.1"/>
    </source>
</evidence>
<dbReference type="EMBL" id="ATMH01005296">
    <property type="protein sequence ID" value="EPY28110.1"/>
    <property type="molecule type" value="Genomic_DNA"/>
</dbReference>
<feature type="transmembrane region" description="Helical" evidence="7">
    <location>
        <begin position="467"/>
        <end position="487"/>
    </location>
</feature>
<evidence type="ECO:0000256" key="6">
    <source>
        <dbReference type="SAM" id="MobiDB-lite"/>
    </source>
</evidence>
<dbReference type="Proteomes" id="UP000015354">
    <property type="component" value="Unassembled WGS sequence"/>
</dbReference>
<comment type="subcellular location">
    <subcellularLocation>
        <location evidence="1">Membrane</location>
        <topology evidence="1">Multi-pass membrane protein</topology>
    </subcellularLocation>
</comment>
<evidence type="ECO:0000313" key="9">
    <source>
        <dbReference type="Proteomes" id="UP000015354"/>
    </source>
</evidence>
<evidence type="ECO:0000256" key="2">
    <source>
        <dbReference type="ARBA" id="ARBA00009310"/>
    </source>
</evidence>
<sequence>MAQNNAQTNNNNNNNGGAMGQMGVWIAMMVVLSLMSSFSPQLAEEGDVVIRTASDPPIQKSAHKPVVPQVVPKEPLKPFAQLDAYFNLSITPEPLVFDPIVFKDLRFNHKELTRDAHKASRRLNLSECLEANCSVNLMIEWSMSGESFTNSTPLIWFHEKKVKREVHLFGNHSEPEHEEPHYASYMQPVLTLSPVVDVTDPLPPHYLAFTQPMKDSLYAPVVYINNFWVLNDHLLEVNETTVVSAFNFTVEVVPLAAWRVLMHKQYEESLRQQATMGMGASVDIDEVKRVFLETNHILLAVTAIVTVLHMVFEYLAFSNTVKFWKGKKDFTGLSLRTIALDCYCQTIIFLYLLDSEETSWTVLLPSGIGVLTEYWKLMQTMSIVRVTPSSNESEGSVAPSARRGWRVLGYSISFSASYDKRTRKHDDTAVRYLVYIMIPILIIYSVYSAVYETHKGWYSFLVNTQVQFIYFFGFVMMTPQIFINYKLKSVGQLPWRTFIYKSLNTVIDDLFSFIIKMPWLHRIACFRDDVVFAILLYQRWIYPVDTSRSADGDDDDDEGQDEDNKHQDAVENEEQKALESVKENETQRDENDEEKKKQ</sequence>
<dbReference type="AlphaFoldDB" id="S9VX33"/>
<feature type="compositionally biased region" description="Acidic residues" evidence="6">
    <location>
        <begin position="552"/>
        <end position="561"/>
    </location>
</feature>